<organism evidence="2 3">
    <name type="scientific">Pristionchus mayeri</name>
    <dbReference type="NCBI Taxonomy" id="1317129"/>
    <lineage>
        <taxon>Eukaryota</taxon>
        <taxon>Metazoa</taxon>
        <taxon>Ecdysozoa</taxon>
        <taxon>Nematoda</taxon>
        <taxon>Chromadorea</taxon>
        <taxon>Rhabditida</taxon>
        <taxon>Rhabditina</taxon>
        <taxon>Diplogasteromorpha</taxon>
        <taxon>Diplogasteroidea</taxon>
        <taxon>Neodiplogasteridae</taxon>
        <taxon>Pristionchus</taxon>
    </lineage>
</organism>
<evidence type="ECO:0000313" key="2">
    <source>
        <dbReference type="EMBL" id="GMR56529.1"/>
    </source>
</evidence>
<feature type="non-terminal residue" evidence="2">
    <location>
        <position position="1"/>
    </location>
</feature>
<keyword evidence="3" id="KW-1185">Reference proteome</keyword>
<name>A0AAN5D6J7_9BILA</name>
<evidence type="ECO:0000256" key="1">
    <source>
        <dbReference type="SAM" id="MobiDB-lite"/>
    </source>
</evidence>
<dbReference type="EMBL" id="BTRK01000006">
    <property type="protein sequence ID" value="GMR56529.1"/>
    <property type="molecule type" value="Genomic_DNA"/>
</dbReference>
<gene>
    <name evidence="2" type="ORF">PMAYCL1PPCAC_26724</name>
</gene>
<feature type="region of interest" description="Disordered" evidence="1">
    <location>
        <begin position="1"/>
        <end position="42"/>
    </location>
</feature>
<protein>
    <submittedName>
        <fullName evidence="2">Uncharacterized protein</fullName>
    </submittedName>
</protein>
<accession>A0AAN5D6J7</accession>
<dbReference type="Proteomes" id="UP001328107">
    <property type="component" value="Unassembled WGS sequence"/>
</dbReference>
<proteinExistence type="predicted"/>
<comment type="caution">
    <text evidence="2">The sequence shown here is derived from an EMBL/GenBank/DDBJ whole genome shotgun (WGS) entry which is preliminary data.</text>
</comment>
<feature type="compositionally biased region" description="Low complexity" evidence="1">
    <location>
        <begin position="1"/>
        <end position="36"/>
    </location>
</feature>
<reference evidence="3" key="1">
    <citation type="submission" date="2022-10" db="EMBL/GenBank/DDBJ databases">
        <title>Genome assembly of Pristionchus species.</title>
        <authorList>
            <person name="Yoshida K."/>
            <person name="Sommer R.J."/>
        </authorList>
    </citation>
    <scope>NUCLEOTIDE SEQUENCE [LARGE SCALE GENOMIC DNA]</scope>
    <source>
        <strain evidence="3">RS5460</strain>
    </source>
</reference>
<evidence type="ECO:0000313" key="3">
    <source>
        <dbReference type="Proteomes" id="UP001328107"/>
    </source>
</evidence>
<dbReference type="AlphaFoldDB" id="A0AAN5D6J7"/>
<sequence length="106" mass="11855">SRRSPSPMRSARFSSIPNTISPSSARRSIIRSTPPSGGTSTDYSKMTFLCIMPKFITYKCLLRKMRSSPRASRICTRAADTAEVCDDRSSRTPIIVLPRRTLATKR</sequence>